<name>A0A7K6QF19_9PASS</name>
<organism evidence="3 4">
    <name type="scientific">Climacteris rufus</name>
    <name type="common">rufous treecreeper</name>
    <dbReference type="NCBI Taxonomy" id="47695"/>
    <lineage>
        <taxon>Eukaryota</taxon>
        <taxon>Metazoa</taxon>
        <taxon>Chordata</taxon>
        <taxon>Craniata</taxon>
        <taxon>Vertebrata</taxon>
        <taxon>Euteleostomi</taxon>
        <taxon>Archelosauria</taxon>
        <taxon>Archosauria</taxon>
        <taxon>Dinosauria</taxon>
        <taxon>Saurischia</taxon>
        <taxon>Theropoda</taxon>
        <taxon>Coelurosauria</taxon>
        <taxon>Aves</taxon>
        <taxon>Neognathae</taxon>
        <taxon>Neoaves</taxon>
        <taxon>Telluraves</taxon>
        <taxon>Australaves</taxon>
        <taxon>Passeriformes</taxon>
        <taxon>Climacteridae</taxon>
        <taxon>Climacteris</taxon>
    </lineage>
</organism>
<dbReference type="PROSITE" id="PS51390">
    <property type="entry name" value="WAP"/>
    <property type="match status" value="1"/>
</dbReference>
<dbReference type="InterPro" id="IPR008197">
    <property type="entry name" value="WAP_dom"/>
</dbReference>
<feature type="signal peptide" evidence="1">
    <location>
        <begin position="1"/>
        <end position="24"/>
    </location>
</feature>
<dbReference type="SMART" id="SM00217">
    <property type="entry name" value="WAP"/>
    <property type="match status" value="1"/>
</dbReference>
<evidence type="ECO:0000256" key="1">
    <source>
        <dbReference type="SAM" id="SignalP"/>
    </source>
</evidence>
<accession>A0A7K6QF19</accession>
<evidence type="ECO:0000313" key="3">
    <source>
        <dbReference type="EMBL" id="NWW72282.1"/>
    </source>
</evidence>
<proteinExistence type="predicted"/>
<dbReference type="SUPFAM" id="SSF57256">
    <property type="entry name" value="Elafin-like"/>
    <property type="match status" value="1"/>
</dbReference>
<dbReference type="InterPro" id="IPR036645">
    <property type="entry name" value="Elafin-like_sf"/>
</dbReference>
<reference evidence="3 4" key="1">
    <citation type="submission" date="2019-09" db="EMBL/GenBank/DDBJ databases">
        <title>Bird 10,000 Genomes (B10K) Project - Family phase.</title>
        <authorList>
            <person name="Zhang G."/>
        </authorList>
    </citation>
    <scope>NUCLEOTIDE SEQUENCE [LARGE SCALE GENOMIC DNA]</scope>
    <source>
        <strain evidence="3">B10K-DU-029-53</strain>
    </source>
</reference>
<dbReference type="GO" id="GO:0005576">
    <property type="term" value="C:extracellular region"/>
    <property type="evidence" value="ECO:0007669"/>
    <property type="project" value="InterPro"/>
</dbReference>
<dbReference type="GO" id="GO:0030414">
    <property type="term" value="F:peptidase inhibitor activity"/>
    <property type="evidence" value="ECO:0007669"/>
    <property type="project" value="InterPro"/>
</dbReference>
<dbReference type="Gene3D" id="4.10.75.10">
    <property type="entry name" value="Elafin-like"/>
    <property type="match status" value="1"/>
</dbReference>
<feature type="chain" id="PRO_5029487350" evidence="1">
    <location>
        <begin position="25"/>
        <end position="76"/>
    </location>
</feature>
<sequence length="76" mass="8290">MKAVAALLLVGMLILWAELPTGSAWSCPPVRFTCAMHNPPNRCLVDRQCPRGKKCCQSFCGRKCLSKPPAIPISYG</sequence>
<keyword evidence="1" id="KW-0732">Signal</keyword>
<dbReference type="Pfam" id="PF00095">
    <property type="entry name" value="WAP"/>
    <property type="match status" value="1"/>
</dbReference>
<dbReference type="Proteomes" id="UP000580879">
    <property type="component" value="Unassembled WGS sequence"/>
</dbReference>
<dbReference type="EMBL" id="VZRZ01001925">
    <property type="protein sequence ID" value="NWW72282.1"/>
    <property type="molecule type" value="Genomic_DNA"/>
</dbReference>
<feature type="non-terminal residue" evidence="3">
    <location>
        <position position="1"/>
    </location>
</feature>
<evidence type="ECO:0000313" key="4">
    <source>
        <dbReference type="Proteomes" id="UP000580879"/>
    </source>
</evidence>
<feature type="domain" description="WAP" evidence="2">
    <location>
        <begin position="20"/>
        <end position="68"/>
    </location>
</feature>
<dbReference type="OrthoDB" id="5104187at2759"/>
<gene>
    <name evidence="3" type="primary">Elaf</name>
    <name evidence="3" type="ORF">CLIRUF_R15439</name>
</gene>
<feature type="non-terminal residue" evidence="3">
    <location>
        <position position="76"/>
    </location>
</feature>
<protein>
    <submittedName>
        <fullName evidence="3">ELAF protein</fullName>
    </submittedName>
</protein>
<dbReference type="FunFam" id="4.10.75.10:FF:000001">
    <property type="entry name" value="Anosmin 1"/>
    <property type="match status" value="1"/>
</dbReference>
<dbReference type="AlphaFoldDB" id="A0A7K6QF19"/>
<evidence type="ECO:0000259" key="2">
    <source>
        <dbReference type="PROSITE" id="PS51390"/>
    </source>
</evidence>
<keyword evidence="4" id="KW-1185">Reference proteome</keyword>
<comment type="caution">
    <text evidence="3">The sequence shown here is derived from an EMBL/GenBank/DDBJ whole genome shotgun (WGS) entry which is preliminary data.</text>
</comment>